<keyword evidence="21" id="KW-1185">Reference proteome</keyword>
<evidence type="ECO:0000256" key="1">
    <source>
        <dbReference type="ARBA" id="ARBA00004651"/>
    </source>
</evidence>
<dbReference type="PANTHER" id="PTHR18966">
    <property type="entry name" value="IONOTROPIC GLUTAMATE RECEPTOR"/>
    <property type="match status" value="1"/>
</dbReference>
<keyword evidence="3" id="KW-0813">Transport</keyword>
<dbReference type="CDD" id="cd13717">
    <property type="entry name" value="PBP2_iGluR_putative"/>
    <property type="match status" value="1"/>
</dbReference>
<dbReference type="Gene3D" id="1.10.287.70">
    <property type="match status" value="1"/>
</dbReference>
<feature type="site" description="Crucial to convey clamshell closure to channel opening" evidence="14">
    <location>
        <position position="683"/>
    </location>
</feature>
<dbReference type="InterPro" id="IPR019594">
    <property type="entry name" value="Glu/Gly-bd"/>
</dbReference>
<keyword evidence="5 17" id="KW-0812">Transmembrane</keyword>
<feature type="compositionally biased region" description="Basic and acidic residues" evidence="16">
    <location>
        <begin position="926"/>
        <end position="937"/>
    </location>
</feature>
<feature type="signal peptide" evidence="18">
    <location>
        <begin position="1"/>
        <end position="20"/>
    </location>
</feature>
<dbReference type="SMART" id="SM00079">
    <property type="entry name" value="PBPe"/>
    <property type="match status" value="1"/>
</dbReference>
<keyword evidence="12" id="KW-0407">Ion channel</keyword>
<evidence type="ECO:0000256" key="2">
    <source>
        <dbReference type="ARBA" id="ARBA00008685"/>
    </source>
</evidence>
<evidence type="ECO:0000256" key="18">
    <source>
        <dbReference type="SAM" id="SignalP"/>
    </source>
</evidence>
<dbReference type="PRINTS" id="PR00177">
    <property type="entry name" value="NMDARECEPTOR"/>
</dbReference>
<evidence type="ECO:0000256" key="10">
    <source>
        <dbReference type="ARBA" id="ARBA00023180"/>
    </source>
</evidence>
<dbReference type="Gene3D" id="3.40.190.10">
    <property type="entry name" value="Periplasmic binding protein-like II"/>
    <property type="match status" value="3"/>
</dbReference>
<evidence type="ECO:0000256" key="9">
    <source>
        <dbReference type="ARBA" id="ARBA00023170"/>
    </source>
</evidence>
<evidence type="ECO:0000256" key="5">
    <source>
        <dbReference type="ARBA" id="ARBA00022692"/>
    </source>
</evidence>
<dbReference type="AlphaFoldDB" id="A0A914WBL6"/>
<dbReference type="FunFam" id="3.40.190.10:FF:000160">
    <property type="entry name" value="GLutamate Receptor family (AMPA)"/>
    <property type="match status" value="1"/>
</dbReference>
<keyword evidence="18" id="KW-0732">Signal</keyword>
<dbReference type="Proteomes" id="UP000887566">
    <property type="component" value="Unplaced"/>
</dbReference>
<evidence type="ECO:0000256" key="8">
    <source>
        <dbReference type="ARBA" id="ARBA00023136"/>
    </source>
</evidence>
<dbReference type="Pfam" id="PF00060">
    <property type="entry name" value="Lig_chan"/>
    <property type="match status" value="1"/>
</dbReference>
<organism evidence="21 22">
    <name type="scientific">Plectus sambesii</name>
    <dbReference type="NCBI Taxonomy" id="2011161"/>
    <lineage>
        <taxon>Eukaryota</taxon>
        <taxon>Metazoa</taxon>
        <taxon>Ecdysozoa</taxon>
        <taxon>Nematoda</taxon>
        <taxon>Chromadorea</taxon>
        <taxon>Plectida</taxon>
        <taxon>Plectina</taxon>
        <taxon>Plectoidea</taxon>
        <taxon>Plectidae</taxon>
        <taxon>Plectus</taxon>
    </lineage>
</organism>
<feature type="binding site" evidence="13">
    <location>
        <position position="705"/>
    </location>
    <ligand>
        <name>L-glutamate</name>
        <dbReference type="ChEBI" id="CHEBI:29985"/>
    </ligand>
</feature>
<keyword evidence="10" id="KW-0325">Glycoprotein</keyword>
<feature type="region of interest" description="Disordered" evidence="16">
    <location>
        <begin position="902"/>
        <end position="937"/>
    </location>
</feature>
<keyword evidence="6 17" id="KW-1133">Transmembrane helix</keyword>
<comment type="subcellular location">
    <subcellularLocation>
        <location evidence="1">Cell membrane</location>
        <topology evidence="1">Multi-pass membrane protein</topology>
    </subcellularLocation>
</comment>
<feature type="binding site" evidence="13">
    <location>
        <position position="539"/>
    </location>
    <ligand>
        <name>L-glutamate</name>
        <dbReference type="ChEBI" id="CHEBI:29985"/>
    </ligand>
</feature>
<name>A0A914WBL6_9BILA</name>
<feature type="domain" description="Ionotropic glutamate receptor L-glutamate and glycine-binding" evidence="20">
    <location>
        <begin position="462"/>
        <end position="523"/>
    </location>
</feature>
<keyword evidence="8 17" id="KW-0472">Membrane</keyword>
<accession>A0A914WBL6</accession>
<feature type="disulfide bond" evidence="15">
    <location>
        <begin position="798"/>
        <end position="856"/>
    </location>
</feature>
<proteinExistence type="inferred from homology"/>
<evidence type="ECO:0000259" key="19">
    <source>
        <dbReference type="SMART" id="SM00079"/>
    </source>
</evidence>
<protein>
    <submittedName>
        <fullName evidence="22">Uncharacterized protein</fullName>
    </submittedName>
</protein>
<reference evidence="22" key="1">
    <citation type="submission" date="2022-11" db="UniProtKB">
        <authorList>
            <consortium name="WormBaseParasite"/>
        </authorList>
    </citation>
    <scope>IDENTIFICATION</scope>
</reference>
<keyword evidence="9" id="KW-0675">Receptor</keyword>
<evidence type="ECO:0000256" key="3">
    <source>
        <dbReference type="ARBA" id="ARBA00022448"/>
    </source>
</evidence>
<dbReference type="WBParaSite" id="PSAMB.scaffold3476size18110.g21618.t1">
    <property type="protein sequence ID" value="PSAMB.scaffold3476size18110.g21618.t1"/>
    <property type="gene ID" value="PSAMB.scaffold3476size18110.g21618"/>
</dbReference>
<dbReference type="InterPro" id="IPR001508">
    <property type="entry name" value="Iono_Glu_rcpt_met"/>
</dbReference>
<evidence type="ECO:0000256" key="14">
    <source>
        <dbReference type="PIRSR" id="PIRSR601508-2"/>
    </source>
</evidence>
<keyword evidence="15" id="KW-1015">Disulfide bond</keyword>
<evidence type="ECO:0000256" key="7">
    <source>
        <dbReference type="ARBA" id="ARBA00023065"/>
    </source>
</evidence>
<evidence type="ECO:0000313" key="21">
    <source>
        <dbReference type="Proteomes" id="UP000887566"/>
    </source>
</evidence>
<dbReference type="InterPro" id="IPR015683">
    <property type="entry name" value="Ionotropic_Glu_rcpt"/>
</dbReference>
<evidence type="ECO:0000256" key="12">
    <source>
        <dbReference type="ARBA" id="ARBA00023303"/>
    </source>
</evidence>
<comment type="similarity">
    <text evidence="2">Belongs to the glutamate-gated ion channel (TC 1.A.10.1) family.</text>
</comment>
<feature type="site" description="Interaction with the cone snail toxin Con-ikot-ikot" evidence="14">
    <location>
        <position position="832"/>
    </location>
</feature>
<dbReference type="GO" id="GO:0005886">
    <property type="term" value="C:plasma membrane"/>
    <property type="evidence" value="ECO:0007669"/>
    <property type="project" value="UniProtKB-SubCell"/>
</dbReference>
<evidence type="ECO:0000256" key="6">
    <source>
        <dbReference type="ARBA" id="ARBA00022989"/>
    </source>
</evidence>
<evidence type="ECO:0000259" key="20">
    <source>
        <dbReference type="SMART" id="SM00918"/>
    </source>
</evidence>
<evidence type="ECO:0000256" key="13">
    <source>
        <dbReference type="PIRSR" id="PIRSR601508-1"/>
    </source>
</evidence>
<dbReference type="GO" id="GO:0015276">
    <property type="term" value="F:ligand-gated monoatomic ion channel activity"/>
    <property type="evidence" value="ECO:0007669"/>
    <property type="project" value="InterPro"/>
</dbReference>
<dbReference type="GO" id="GO:0038023">
    <property type="term" value="F:signaling receptor activity"/>
    <property type="evidence" value="ECO:0007669"/>
    <property type="project" value="InterPro"/>
</dbReference>
<dbReference type="FunFam" id="1.10.287.70:FF:000080">
    <property type="entry name" value="Glutamate receptor ionotropic, kainate"/>
    <property type="match status" value="1"/>
</dbReference>
<evidence type="ECO:0000256" key="15">
    <source>
        <dbReference type="PIRSR" id="PIRSR601508-3"/>
    </source>
</evidence>
<evidence type="ECO:0000256" key="17">
    <source>
        <dbReference type="SAM" id="Phobius"/>
    </source>
</evidence>
<sequence>MASLRVAATILAFVIGSASAQYDSLGKFRILVVHDNTTDSLTNQYIRHMNISLMYINSQYKDVKLDQDLTIDTVLITDESGASQETLCDALDMSGTSVSFIISIARATPVRRLVKTIAENGRIPTVQVLYTQWSLNMNDTNQTLSLPTIVDANATLPNYTNYLTFVPPTTVLLNVMYDVINSVNMSKEITVIYDDLYDPKETTWKTMLNRLPQKLSFLQMKTNDTEAKAQILQLRNQYPPIETLLIVAKTANVEMFTLQASTEIEEKVWKWFILTKDVTAFKCDDCQSVEAFWIRAMPDTSFTEIRKFNDYLVKQEIGIELEYKITGDNEMDVGFYMGLVRLAVDHYLAVNKSQYIMPTYGCFNQTWSDDNRTIALSELMTGRNASEYGEFIRDESKRGWYFQNVRSRIYKIDRVYAEPDAKYNKLVGNWTIIDKLVPLYGDLMVDVRMLNHYQVAILIQPPFIERFIDPIKGPSYRGYCIDLIDMIKEEVKFTYTLYEVPDGMAGTMNERGEWNGLIGELVDGTADIALAPLSVMAERENDVDFTVPYYDLVGTTILMKKPDMEYSLFKFMKVLEWPVWLCIVGAYFFTSFLLWIFDKFSPYSYSNNKDKYKDDPEKREFNLKECLWFCMTSLTPQGGGEAPKNISGRLVAATWWLFGFIIIASYTANLAAFLTVSRLEQPISSLDDLAKQYKIEYAPVKGSASETYFRRMAEIEEQFYNIWKQMSLNESMSAKERAKLAVWDYPVSDKFTNMWRYMEESKLPENSAEAIKRVLDSQDGFAYIGDATEIKYAALTDCNLQQVGTEFSRKPYAIAVQTGHALKDQISSAILKLLNQRKLESLKEKWWHKNPNKKECPDPEDESDGISIQNIGGVFIVILAGIVLSIITLTFEYFYYRNKPQKSEKTDQNGGVHHSGTVHRKSLRNGKLDNNHRQTELKERNHVSNGTAVNNYVTPQTEYNTAHNYAGGEYNSAFEF</sequence>
<feature type="site" description="Interaction with the cone snail toxin Con-ikot-ikot" evidence="14">
    <location>
        <position position="710"/>
    </location>
</feature>
<feature type="transmembrane region" description="Helical" evidence="17">
    <location>
        <begin position="653"/>
        <end position="676"/>
    </location>
</feature>
<evidence type="ECO:0000256" key="4">
    <source>
        <dbReference type="ARBA" id="ARBA00022475"/>
    </source>
</evidence>
<evidence type="ECO:0000256" key="11">
    <source>
        <dbReference type="ARBA" id="ARBA00023286"/>
    </source>
</evidence>
<feature type="domain" description="Ionotropic glutamate receptor C-terminal" evidence="19">
    <location>
        <begin position="452"/>
        <end position="849"/>
    </location>
</feature>
<evidence type="ECO:0000313" key="22">
    <source>
        <dbReference type="WBParaSite" id="PSAMB.scaffold3476size18110.g21618.t1"/>
    </source>
</evidence>
<keyword evidence="7" id="KW-0406">Ion transport</keyword>
<feature type="binding site" evidence="13">
    <location>
        <position position="786"/>
    </location>
    <ligand>
        <name>L-glutamate</name>
        <dbReference type="ChEBI" id="CHEBI:29985"/>
    </ligand>
</feature>
<feature type="binding site" evidence="13">
    <location>
        <position position="532"/>
    </location>
    <ligand>
        <name>L-glutamate</name>
        <dbReference type="ChEBI" id="CHEBI:29985"/>
    </ligand>
</feature>
<dbReference type="FunFam" id="3.40.190.10:FF:000142">
    <property type="entry name" value="Ionotropic receptor 25a"/>
    <property type="match status" value="1"/>
</dbReference>
<feature type="binding site" evidence="13">
    <location>
        <position position="534"/>
    </location>
    <ligand>
        <name>L-glutamate</name>
        <dbReference type="ChEBI" id="CHEBI:29985"/>
    </ligand>
</feature>
<dbReference type="SUPFAM" id="SSF81324">
    <property type="entry name" value="Voltage-gated potassium channels"/>
    <property type="match status" value="1"/>
</dbReference>
<evidence type="ECO:0000256" key="16">
    <source>
        <dbReference type="SAM" id="MobiDB-lite"/>
    </source>
</evidence>
<dbReference type="Pfam" id="PF10613">
    <property type="entry name" value="Lig_chan-Glu_bd"/>
    <property type="match status" value="1"/>
</dbReference>
<dbReference type="InterPro" id="IPR001320">
    <property type="entry name" value="Iontro_rcpt_C"/>
</dbReference>
<dbReference type="SUPFAM" id="SSF53850">
    <property type="entry name" value="Periplasmic binding protein-like II"/>
    <property type="match status" value="1"/>
</dbReference>
<keyword evidence="11" id="KW-1071">Ligand-gated ion channel</keyword>
<keyword evidence="4" id="KW-1003">Cell membrane</keyword>
<dbReference type="SMART" id="SM00918">
    <property type="entry name" value="Lig_chan-Glu_bd"/>
    <property type="match status" value="1"/>
</dbReference>
<feature type="transmembrane region" description="Helical" evidence="17">
    <location>
        <begin position="577"/>
        <end position="597"/>
    </location>
</feature>
<feature type="transmembrane region" description="Helical" evidence="17">
    <location>
        <begin position="871"/>
        <end position="895"/>
    </location>
</feature>
<feature type="chain" id="PRO_5036734417" evidence="18">
    <location>
        <begin position="21"/>
        <end position="976"/>
    </location>
</feature>